<dbReference type="Gene3D" id="3.30.450.20">
    <property type="entry name" value="PAS domain"/>
    <property type="match status" value="2"/>
</dbReference>
<dbReference type="AlphaFoldDB" id="A0A6I4UR25"/>
<protein>
    <recommendedName>
        <fullName evidence="2">histidine kinase</fullName>
        <ecNumber evidence="2">2.7.13.3</ecNumber>
    </recommendedName>
</protein>
<keyword evidence="6" id="KW-0547">Nucleotide-binding</keyword>
<dbReference type="OrthoDB" id="136506at2"/>
<dbReference type="GO" id="GO:0005524">
    <property type="term" value="F:ATP binding"/>
    <property type="evidence" value="ECO:0007669"/>
    <property type="project" value="UniProtKB-KW"/>
</dbReference>
<keyword evidence="4" id="KW-0808">Transferase</keyword>
<evidence type="ECO:0000256" key="6">
    <source>
        <dbReference type="ARBA" id="ARBA00022741"/>
    </source>
</evidence>
<dbReference type="SUPFAM" id="SSF55785">
    <property type="entry name" value="PYP-like sensor domain (PAS domain)"/>
    <property type="match status" value="2"/>
</dbReference>
<dbReference type="Proteomes" id="UP000469159">
    <property type="component" value="Unassembled WGS sequence"/>
</dbReference>
<dbReference type="InterPro" id="IPR003018">
    <property type="entry name" value="GAF"/>
</dbReference>
<reference evidence="10 11" key="1">
    <citation type="submission" date="2019-12" db="EMBL/GenBank/DDBJ databases">
        <title>Genomic-based taxomic classification of the family Erythrobacteraceae.</title>
        <authorList>
            <person name="Xu L."/>
        </authorList>
    </citation>
    <scope>NUCLEOTIDE SEQUENCE [LARGE SCALE GENOMIC DNA]</scope>
    <source>
        <strain evidence="10 11">MCCC 1K02066</strain>
    </source>
</reference>
<dbReference type="GO" id="GO:0004673">
    <property type="term" value="F:protein histidine kinase activity"/>
    <property type="evidence" value="ECO:0007669"/>
    <property type="project" value="UniProtKB-EC"/>
</dbReference>
<dbReference type="InterPro" id="IPR011102">
    <property type="entry name" value="Sig_transdc_His_kinase_HWE"/>
</dbReference>
<keyword evidence="7" id="KW-0418">Kinase</keyword>
<gene>
    <name evidence="10" type="ORF">GRI75_05385</name>
</gene>
<evidence type="ECO:0000259" key="9">
    <source>
        <dbReference type="PROSITE" id="PS50113"/>
    </source>
</evidence>
<keyword evidence="11" id="KW-1185">Reference proteome</keyword>
<evidence type="ECO:0000256" key="1">
    <source>
        <dbReference type="ARBA" id="ARBA00000085"/>
    </source>
</evidence>
<accession>A0A6I4UR25</accession>
<dbReference type="SUPFAM" id="SSF55781">
    <property type="entry name" value="GAF domain-like"/>
    <property type="match status" value="1"/>
</dbReference>
<evidence type="ECO:0000256" key="2">
    <source>
        <dbReference type="ARBA" id="ARBA00012438"/>
    </source>
</evidence>
<proteinExistence type="predicted"/>
<dbReference type="PANTHER" id="PTHR41523">
    <property type="entry name" value="TWO-COMPONENT SYSTEM SENSOR PROTEIN"/>
    <property type="match status" value="1"/>
</dbReference>
<keyword evidence="8" id="KW-0067">ATP-binding</keyword>
<comment type="catalytic activity">
    <reaction evidence="1">
        <text>ATP + protein L-histidine = ADP + protein N-phospho-L-histidine.</text>
        <dbReference type="EC" id="2.7.13.3"/>
    </reaction>
</comment>
<dbReference type="Pfam" id="PF07536">
    <property type="entry name" value="HWE_HK"/>
    <property type="match status" value="1"/>
</dbReference>
<dbReference type="Pfam" id="PF08448">
    <property type="entry name" value="PAS_4"/>
    <property type="match status" value="2"/>
</dbReference>
<sequence>MKDAAAEGPLAFLAGGGSLGEMILALDWSTSPLGDPEGWPAPLKSVVSLMLNSKFPMFVAWGDELGFLYNDAYAPILGAKHPAALGQRFEEIWAEIWPDLGPLVDRALDGEASWLDDLPLTMKRHGYDEDTWFTFSYSPIRDEQGHVRGLFCACTETTEKVRAVRTIKSERERLENLFAQAPGFMAMVSGPSHTFELVNEAYQRLIGDRTLVGLPVREALPELEGQGFFELLDNVYRTGEPFVGRQQPLLVRRTPDGPIEQAYLDFIYQPVRDSEGAVTGIFAEGYDVTEQSLSEERMATHARVLETLNQTGAALASELDLDKIVQRVTDAGVALTGAQFGAFFYNTVDQNGEALVLYSLTGADRAQFDQFGHPRATEVFKPTFDGTAIVRSDDITKDPRYGKNDPHFGMPRGHLPVRSYLAVPVQSRTEGVIGGLFFGHEKPGRFLDSHVELIRGIAAQAAIAFDNARLYREAQVEIEQRKKAEQRQSLLINELNHRVKNTLAIVQGLAQQSFKGKLPVEAAREAFDARLGALAAAHNLLTRKNWETALLSEIISDSVSATTGALSSRVTLEGSEVVLPPQTAVSLTMAVHELCTNAIKHGALSNDTGTIAVRWEVTPGVSGPRLYLEWKEAGGPPVAAPTRRGFGSRMIERGLAAELHGSVTLEFAPDGLRCTIDAPLPMAA</sequence>
<dbReference type="Gene3D" id="3.30.565.10">
    <property type="entry name" value="Histidine kinase-like ATPase, C-terminal domain"/>
    <property type="match status" value="1"/>
</dbReference>
<dbReference type="InterPro" id="IPR000700">
    <property type="entry name" value="PAS-assoc_C"/>
</dbReference>
<dbReference type="PROSITE" id="PS50113">
    <property type="entry name" value="PAC"/>
    <property type="match status" value="1"/>
</dbReference>
<dbReference type="RefSeq" id="WP_160745912.1">
    <property type="nucleotide sequence ID" value="NZ_WTYK01000002.1"/>
</dbReference>
<dbReference type="EMBL" id="WTYK01000002">
    <property type="protein sequence ID" value="MXP41078.1"/>
    <property type="molecule type" value="Genomic_DNA"/>
</dbReference>
<dbReference type="PANTHER" id="PTHR41523:SF7">
    <property type="entry name" value="HISTIDINE KINASE"/>
    <property type="match status" value="1"/>
</dbReference>
<name>A0A6I4UR25_9SPHN</name>
<evidence type="ECO:0000256" key="3">
    <source>
        <dbReference type="ARBA" id="ARBA00022553"/>
    </source>
</evidence>
<keyword evidence="5" id="KW-0677">Repeat</keyword>
<dbReference type="SUPFAM" id="SSF55874">
    <property type="entry name" value="ATPase domain of HSP90 chaperone/DNA topoisomerase II/histidine kinase"/>
    <property type="match status" value="1"/>
</dbReference>
<dbReference type="Gene3D" id="3.30.450.40">
    <property type="match status" value="1"/>
</dbReference>
<dbReference type="InterPro" id="IPR035965">
    <property type="entry name" value="PAS-like_dom_sf"/>
</dbReference>
<evidence type="ECO:0000313" key="11">
    <source>
        <dbReference type="Proteomes" id="UP000469159"/>
    </source>
</evidence>
<dbReference type="EC" id="2.7.13.3" evidence="2"/>
<dbReference type="InterPro" id="IPR036890">
    <property type="entry name" value="HATPase_C_sf"/>
</dbReference>
<dbReference type="Pfam" id="PF13185">
    <property type="entry name" value="GAF_2"/>
    <property type="match status" value="1"/>
</dbReference>
<evidence type="ECO:0000256" key="8">
    <source>
        <dbReference type="ARBA" id="ARBA00022840"/>
    </source>
</evidence>
<dbReference type="SMART" id="SM00065">
    <property type="entry name" value="GAF"/>
    <property type="match status" value="1"/>
</dbReference>
<keyword evidence="3" id="KW-0597">Phosphoprotein</keyword>
<evidence type="ECO:0000256" key="5">
    <source>
        <dbReference type="ARBA" id="ARBA00022737"/>
    </source>
</evidence>
<organism evidence="10 11">
    <name type="scientific">Croceibacterium soli</name>
    <dbReference type="NCBI Taxonomy" id="1739690"/>
    <lineage>
        <taxon>Bacteria</taxon>
        <taxon>Pseudomonadati</taxon>
        <taxon>Pseudomonadota</taxon>
        <taxon>Alphaproteobacteria</taxon>
        <taxon>Sphingomonadales</taxon>
        <taxon>Erythrobacteraceae</taxon>
        <taxon>Croceibacterium</taxon>
    </lineage>
</organism>
<dbReference type="InterPro" id="IPR013656">
    <property type="entry name" value="PAS_4"/>
</dbReference>
<evidence type="ECO:0000313" key="10">
    <source>
        <dbReference type="EMBL" id="MXP41078.1"/>
    </source>
</evidence>
<evidence type="ECO:0000256" key="4">
    <source>
        <dbReference type="ARBA" id="ARBA00022679"/>
    </source>
</evidence>
<dbReference type="InterPro" id="IPR029016">
    <property type="entry name" value="GAF-like_dom_sf"/>
</dbReference>
<evidence type="ECO:0000256" key="7">
    <source>
        <dbReference type="ARBA" id="ARBA00022777"/>
    </source>
</evidence>
<dbReference type="SMART" id="SM00911">
    <property type="entry name" value="HWE_HK"/>
    <property type="match status" value="1"/>
</dbReference>
<feature type="domain" description="PAC" evidence="9">
    <location>
        <begin position="245"/>
        <end position="300"/>
    </location>
</feature>
<comment type="caution">
    <text evidence="10">The sequence shown here is derived from an EMBL/GenBank/DDBJ whole genome shotgun (WGS) entry which is preliminary data.</text>
</comment>